<evidence type="ECO:0000313" key="2">
    <source>
        <dbReference type="EMBL" id="MEK8032775.1"/>
    </source>
</evidence>
<sequence>MNMDPCVLTAIATGIVSVVTTAVGIRGAVRKQAEENEATIQRIALEQSQAAFASVQMEIDRLRADNDRLRADNDRLTRMVDDVGRDNARMAERLQHIEARRPNLVCRPVAGEIKSRQNRRMAREESREEFGDSKLTDAYCSLVRLTCDDLD</sequence>
<feature type="coiled-coil region" evidence="1">
    <location>
        <begin position="45"/>
        <end position="79"/>
    </location>
</feature>
<keyword evidence="1" id="KW-0175">Coiled coil</keyword>
<keyword evidence="3" id="KW-1185">Reference proteome</keyword>
<evidence type="ECO:0000256" key="1">
    <source>
        <dbReference type="SAM" id="Coils"/>
    </source>
</evidence>
<name>A0ABU9BV58_9BURK</name>
<evidence type="ECO:0000313" key="3">
    <source>
        <dbReference type="Proteomes" id="UP001371218"/>
    </source>
</evidence>
<protein>
    <submittedName>
        <fullName evidence="2">Uncharacterized protein</fullName>
    </submittedName>
</protein>
<proteinExistence type="predicted"/>
<dbReference type="RefSeq" id="WP_341427197.1">
    <property type="nucleotide sequence ID" value="NZ_JBBUTG010000012.1"/>
</dbReference>
<dbReference type="EMBL" id="JBBUTG010000012">
    <property type="protein sequence ID" value="MEK8032775.1"/>
    <property type="molecule type" value="Genomic_DNA"/>
</dbReference>
<dbReference type="Proteomes" id="UP001371218">
    <property type="component" value="Unassembled WGS sequence"/>
</dbReference>
<gene>
    <name evidence="2" type="ORF">AACH06_18295</name>
</gene>
<comment type="caution">
    <text evidence="2">The sequence shown here is derived from an EMBL/GenBank/DDBJ whole genome shotgun (WGS) entry which is preliminary data.</text>
</comment>
<accession>A0ABU9BV58</accession>
<organism evidence="2 3">
    <name type="scientific">Ideonella lacteola</name>
    <dbReference type="NCBI Taxonomy" id="2984193"/>
    <lineage>
        <taxon>Bacteria</taxon>
        <taxon>Pseudomonadati</taxon>
        <taxon>Pseudomonadota</taxon>
        <taxon>Betaproteobacteria</taxon>
        <taxon>Burkholderiales</taxon>
        <taxon>Sphaerotilaceae</taxon>
        <taxon>Ideonella</taxon>
    </lineage>
</organism>
<reference evidence="2 3" key="1">
    <citation type="submission" date="2024-04" db="EMBL/GenBank/DDBJ databases">
        <title>Novel species of the genus Ideonella isolated from streams.</title>
        <authorList>
            <person name="Lu H."/>
        </authorList>
    </citation>
    <scope>NUCLEOTIDE SEQUENCE [LARGE SCALE GENOMIC DNA]</scope>
    <source>
        <strain evidence="2 3">DXS29W</strain>
    </source>
</reference>